<dbReference type="Proteomes" id="UP000570678">
    <property type="component" value="Unassembled WGS sequence"/>
</dbReference>
<dbReference type="GO" id="GO:0003677">
    <property type="term" value="F:DNA binding"/>
    <property type="evidence" value="ECO:0007669"/>
    <property type="project" value="UniProtKB-KW"/>
</dbReference>
<keyword evidence="1" id="KW-0805">Transcription regulation</keyword>
<dbReference type="InterPro" id="IPR011711">
    <property type="entry name" value="GntR_C"/>
</dbReference>
<evidence type="ECO:0000313" key="5">
    <source>
        <dbReference type="EMBL" id="NKY60517.1"/>
    </source>
</evidence>
<protein>
    <submittedName>
        <fullName evidence="5">FadR family transcriptional regulator</fullName>
    </submittedName>
</protein>
<dbReference type="SMART" id="SM00345">
    <property type="entry name" value="HTH_GNTR"/>
    <property type="match status" value="1"/>
</dbReference>
<dbReference type="InterPro" id="IPR036390">
    <property type="entry name" value="WH_DNA-bd_sf"/>
</dbReference>
<dbReference type="AlphaFoldDB" id="A0A846YN25"/>
<dbReference type="InterPro" id="IPR008920">
    <property type="entry name" value="TF_FadR/GntR_C"/>
</dbReference>
<dbReference type="SUPFAM" id="SSF46785">
    <property type="entry name" value="Winged helix' DNA-binding domain"/>
    <property type="match status" value="1"/>
</dbReference>
<dbReference type="RefSeq" id="WP_062980065.1">
    <property type="nucleotide sequence ID" value="NZ_JAAXOT010000023.1"/>
</dbReference>
<dbReference type="PANTHER" id="PTHR43537">
    <property type="entry name" value="TRANSCRIPTIONAL REGULATOR, GNTR FAMILY"/>
    <property type="match status" value="1"/>
</dbReference>
<dbReference type="SUPFAM" id="SSF48008">
    <property type="entry name" value="GntR ligand-binding domain-like"/>
    <property type="match status" value="1"/>
</dbReference>
<dbReference type="PROSITE" id="PS50949">
    <property type="entry name" value="HTH_GNTR"/>
    <property type="match status" value="1"/>
</dbReference>
<dbReference type="InterPro" id="IPR036388">
    <property type="entry name" value="WH-like_DNA-bd_sf"/>
</dbReference>
<evidence type="ECO:0000256" key="2">
    <source>
        <dbReference type="ARBA" id="ARBA00023125"/>
    </source>
</evidence>
<dbReference type="SMART" id="SM00895">
    <property type="entry name" value="FCD"/>
    <property type="match status" value="1"/>
</dbReference>
<name>A0A846YN25_9NOCA</name>
<keyword evidence="2" id="KW-0238">DNA-binding</keyword>
<proteinExistence type="predicted"/>
<keyword evidence="6" id="KW-1185">Reference proteome</keyword>
<accession>A0A846YN25</accession>
<dbReference type="GO" id="GO:0003700">
    <property type="term" value="F:DNA-binding transcription factor activity"/>
    <property type="evidence" value="ECO:0007669"/>
    <property type="project" value="InterPro"/>
</dbReference>
<organism evidence="5 6">
    <name type="scientific">Nocardia flavorosea</name>
    <dbReference type="NCBI Taxonomy" id="53429"/>
    <lineage>
        <taxon>Bacteria</taxon>
        <taxon>Bacillati</taxon>
        <taxon>Actinomycetota</taxon>
        <taxon>Actinomycetes</taxon>
        <taxon>Mycobacteriales</taxon>
        <taxon>Nocardiaceae</taxon>
        <taxon>Nocardia</taxon>
    </lineage>
</organism>
<feature type="domain" description="HTH gntR-type" evidence="4">
    <location>
        <begin position="18"/>
        <end position="88"/>
    </location>
</feature>
<dbReference type="PRINTS" id="PR00035">
    <property type="entry name" value="HTHGNTR"/>
</dbReference>
<reference evidence="5 6" key="1">
    <citation type="submission" date="2020-04" db="EMBL/GenBank/DDBJ databases">
        <title>MicrobeNet Type strains.</title>
        <authorList>
            <person name="Nicholson A.C."/>
        </authorList>
    </citation>
    <scope>NUCLEOTIDE SEQUENCE [LARGE SCALE GENOMIC DNA]</scope>
    <source>
        <strain evidence="5 6">JCM 3332</strain>
    </source>
</reference>
<gene>
    <name evidence="5" type="ORF">HGA15_31130</name>
</gene>
<evidence type="ECO:0000256" key="3">
    <source>
        <dbReference type="ARBA" id="ARBA00023163"/>
    </source>
</evidence>
<evidence type="ECO:0000256" key="1">
    <source>
        <dbReference type="ARBA" id="ARBA00023015"/>
    </source>
</evidence>
<dbReference type="Gene3D" id="1.20.120.530">
    <property type="entry name" value="GntR ligand-binding domain-like"/>
    <property type="match status" value="1"/>
</dbReference>
<dbReference type="CDD" id="cd07377">
    <property type="entry name" value="WHTH_GntR"/>
    <property type="match status" value="1"/>
</dbReference>
<dbReference type="Pfam" id="PF00392">
    <property type="entry name" value="GntR"/>
    <property type="match status" value="1"/>
</dbReference>
<dbReference type="InterPro" id="IPR000524">
    <property type="entry name" value="Tscrpt_reg_HTH_GntR"/>
</dbReference>
<evidence type="ECO:0000259" key="4">
    <source>
        <dbReference type="PROSITE" id="PS50949"/>
    </source>
</evidence>
<dbReference type="Pfam" id="PF07729">
    <property type="entry name" value="FCD"/>
    <property type="match status" value="1"/>
</dbReference>
<keyword evidence="3" id="KW-0804">Transcription</keyword>
<dbReference type="PANTHER" id="PTHR43537:SF44">
    <property type="entry name" value="GNTR FAMILY REGULATORY PROTEIN"/>
    <property type="match status" value="1"/>
</dbReference>
<sequence>MVQLDTVSAERLQPPRLPKTAELIADQLRRQIVRGDLAEGAALPSEAELLERFNVSRPTLREAFRVLESESLITVRRGAHGGARVQVPNIDVAARYAGFVLEFRGTTLADVYEARILIEPPIIGLLAARRTDADVERLRAALDEHEAAADSPLRAIRTHTAFHALLVELTGNQTLRVLTGMVQHIIDRANIDWVESKVATPEETGMSLGLKAHHRVVDLIEAGVETGAEEVWRKHLTEARDYLLRPDVTTVLDLMG</sequence>
<evidence type="ECO:0000313" key="6">
    <source>
        <dbReference type="Proteomes" id="UP000570678"/>
    </source>
</evidence>
<dbReference type="Gene3D" id="1.10.10.10">
    <property type="entry name" value="Winged helix-like DNA-binding domain superfamily/Winged helix DNA-binding domain"/>
    <property type="match status" value="1"/>
</dbReference>
<dbReference type="EMBL" id="JAAXOT010000023">
    <property type="protein sequence ID" value="NKY60517.1"/>
    <property type="molecule type" value="Genomic_DNA"/>
</dbReference>
<comment type="caution">
    <text evidence="5">The sequence shown here is derived from an EMBL/GenBank/DDBJ whole genome shotgun (WGS) entry which is preliminary data.</text>
</comment>